<dbReference type="Pfam" id="PF01047">
    <property type="entry name" value="MarR"/>
    <property type="match status" value="1"/>
</dbReference>
<dbReference type="InterPro" id="IPR036390">
    <property type="entry name" value="WH_DNA-bd_sf"/>
</dbReference>
<dbReference type="InterPro" id="IPR000835">
    <property type="entry name" value="HTH_MarR-typ"/>
</dbReference>
<evidence type="ECO:0000313" key="3">
    <source>
        <dbReference type="EMBL" id="MQY29608.1"/>
    </source>
</evidence>
<evidence type="ECO:0000256" key="1">
    <source>
        <dbReference type="SAM" id="MobiDB-lite"/>
    </source>
</evidence>
<dbReference type="AlphaFoldDB" id="A0A7K0DVK8"/>
<proteinExistence type="predicted"/>
<dbReference type="SUPFAM" id="SSF46785">
    <property type="entry name" value="Winged helix' DNA-binding domain"/>
    <property type="match status" value="1"/>
</dbReference>
<comment type="caution">
    <text evidence="3">The sequence shown here is derived from an EMBL/GenBank/DDBJ whole genome shotgun (WGS) entry which is preliminary data.</text>
</comment>
<feature type="region of interest" description="Disordered" evidence="1">
    <location>
        <begin position="140"/>
        <end position="164"/>
    </location>
</feature>
<gene>
    <name evidence="3" type="ORF">NRB56_51990</name>
</gene>
<dbReference type="Proteomes" id="UP000431401">
    <property type="component" value="Unassembled WGS sequence"/>
</dbReference>
<dbReference type="SMART" id="SM00347">
    <property type="entry name" value="HTH_MARR"/>
    <property type="match status" value="1"/>
</dbReference>
<name>A0A7K0DVK8_9NOCA</name>
<dbReference type="PANTHER" id="PTHR39515:SF2">
    <property type="entry name" value="HTH-TYPE TRANSCRIPTIONAL REGULATOR RV0880"/>
    <property type="match status" value="1"/>
</dbReference>
<dbReference type="GO" id="GO:0003700">
    <property type="term" value="F:DNA-binding transcription factor activity"/>
    <property type="evidence" value="ECO:0007669"/>
    <property type="project" value="InterPro"/>
</dbReference>
<evidence type="ECO:0000259" key="2">
    <source>
        <dbReference type="SMART" id="SM00347"/>
    </source>
</evidence>
<accession>A0A7K0DVK8</accession>
<organism evidence="3 4">
    <name type="scientific">Nocardia aurantia</name>
    <dbReference type="NCBI Taxonomy" id="2585199"/>
    <lineage>
        <taxon>Bacteria</taxon>
        <taxon>Bacillati</taxon>
        <taxon>Actinomycetota</taxon>
        <taxon>Actinomycetes</taxon>
        <taxon>Mycobacteriales</taxon>
        <taxon>Nocardiaceae</taxon>
        <taxon>Nocardia</taxon>
    </lineage>
</organism>
<sequence>MEKPTDRVEFECMLLGRYALNQRYRRDGTPILDRSAYLLLSRLELEGPMSIGQLSDAFHLDASTLNRQTAALLRGGLVERIADPDGGVARKFRISAAGERRLDDERTTNIGALTDLMDDWAPADVTAFADYLQRLNSRIEDRAGQPWPRPGVPVDQPGVTSPDS</sequence>
<feature type="domain" description="HTH marR-type" evidence="2">
    <location>
        <begin position="25"/>
        <end position="125"/>
    </location>
</feature>
<dbReference type="RefSeq" id="WP_153346544.1">
    <property type="nucleotide sequence ID" value="NZ_WEGI01000011.1"/>
</dbReference>
<keyword evidence="4" id="KW-1185">Reference proteome</keyword>
<dbReference type="InterPro" id="IPR052526">
    <property type="entry name" value="HTH-type_Bedaq_tolerance"/>
</dbReference>
<dbReference type="Gene3D" id="1.10.10.10">
    <property type="entry name" value="Winged helix-like DNA-binding domain superfamily/Winged helix DNA-binding domain"/>
    <property type="match status" value="1"/>
</dbReference>
<protein>
    <recommendedName>
        <fullName evidence="2">HTH marR-type domain-containing protein</fullName>
    </recommendedName>
</protein>
<dbReference type="OrthoDB" id="3239785at2"/>
<evidence type="ECO:0000313" key="4">
    <source>
        <dbReference type="Proteomes" id="UP000431401"/>
    </source>
</evidence>
<dbReference type="PANTHER" id="PTHR39515">
    <property type="entry name" value="CONSERVED PROTEIN"/>
    <property type="match status" value="1"/>
</dbReference>
<reference evidence="3 4" key="1">
    <citation type="submission" date="2019-10" db="EMBL/GenBank/DDBJ databases">
        <title>Nocardia macrotermitis sp. nov. and Nocardia aurantia sp. nov., isolated from the gut of fungus growing-termite Macrotermes natalensis.</title>
        <authorList>
            <person name="Benndorf R."/>
            <person name="Schwitalla J."/>
            <person name="Martin K."/>
            <person name="De Beer W."/>
            <person name="Kaster A.-K."/>
            <person name="Vollmers J."/>
            <person name="Poulsen M."/>
            <person name="Beemelmanns C."/>
        </authorList>
    </citation>
    <scope>NUCLEOTIDE SEQUENCE [LARGE SCALE GENOMIC DNA]</scope>
    <source>
        <strain evidence="3 4">RB56</strain>
    </source>
</reference>
<dbReference type="InterPro" id="IPR036388">
    <property type="entry name" value="WH-like_DNA-bd_sf"/>
</dbReference>
<dbReference type="EMBL" id="WEGI01000011">
    <property type="protein sequence ID" value="MQY29608.1"/>
    <property type="molecule type" value="Genomic_DNA"/>
</dbReference>